<dbReference type="Proteomes" id="UP000251205">
    <property type="component" value="Unassembled WGS sequence"/>
</dbReference>
<proteinExistence type="predicted"/>
<accession>A0A329YJ18</accession>
<protein>
    <submittedName>
        <fullName evidence="1">Uncharacterized protein</fullName>
    </submittedName>
</protein>
<dbReference type="AlphaFoldDB" id="A0A329YJ18"/>
<comment type="caution">
    <text evidence="1">The sequence shown here is derived from an EMBL/GenBank/DDBJ whole genome shotgun (WGS) entry which is preliminary data.</text>
</comment>
<reference evidence="1 2" key="1">
    <citation type="submission" date="2018-06" db="EMBL/GenBank/DDBJ databases">
        <title>Whole Genome Sequence of an efficient microsymbiont, Rhizobium tropici.</title>
        <authorList>
            <person name="Srinivasan R."/>
            <person name="Singh H.V."/>
            <person name="Srivastava R."/>
            <person name="Kumari B."/>
            <person name="Radhakrishna A."/>
        </authorList>
    </citation>
    <scope>NUCLEOTIDE SEQUENCE [LARGE SCALE GENOMIC DNA]</scope>
    <source>
        <strain evidence="1 2">IGFRI Rhizo-19</strain>
    </source>
</reference>
<sequence length="93" mass="10467">MLGARSDKNGGDCVCRSGHCLAWLTGGLQKLVKKVKIAFRLDFWGKFSWSAQLIAQAGVIRRLSSFVRRRDIEWDIATREAAGSRRVRQNGCE</sequence>
<evidence type="ECO:0000313" key="1">
    <source>
        <dbReference type="EMBL" id="RAX43223.1"/>
    </source>
</evidence>
<evidence type="ECO:0000313" key="2">
    <source>
        <dbReference type="Proteomes" id="UP000251205"/>
    </source>
</evidence>
<gene>
    <name evidence="1" type="ORF">DQ393_02090</name>
</gene>
<organism evidence="1 2">
    <name type="scientific">Rhizobium tropici</name>
    <dbReference type="NCBI Taxonomy" id="398"/>
    <lineage>
        <taxon>Bacteria</taxon>
        <taxon>Pseudomonadati</taxon>
        <taxon>Pseudomonadota</taxon>
        <taxon>Alphaproteobacteria</taxon>
        <taxon>Hyphomicrobiales</taxon>
        <taxon>Rhizobiaceae</taxon>
        <taxon>Rhizobium/Agrobacterium group</taxon>
        <taxon>Rhizobium</taxon>
    </lineage>
</organism>
<dbReference type="EMBL" id="QMKK01000017">
    <property type="protein sequence ID" value="RAX43223.1"/>
    <property type="molecule type" value="Genomic_DNA"/>
</dbReference>
<name>A0A329YJ18_RHITR</name>